<evidence type="ECO:0000256" key="2">
    <source>
        <dbReference type="ARBA" id="ARBA00014933"/>
    </source>
</evidence>
<evidence type="ECO:0000313" key="4">
    <source>
        <dbReference type="Proteomes" id="UP000095300"/>
    </source>
</evidence>
<dbReference type="OrthoDB" id="10250600at2759"/>
<dbReference type="STRING" id="35570.A0A1I8Q8F6"/>
<dbReference type="InterPro" id="IPR019538">
    <property type="entry name" value="PSMD5"/>
</dbReference>
<proteinExistence type="inferred from homology"/>
<dbReference type="InterPro" id="IPR011989">
    <property type="entry name" value="ARM-like"/>
</dbReference>
<dbReference type="SUPFAM" id="SSF48371">
    <property type="entry name" value="ARM repeat"/>
    <property type="match status" value="1"/>
</dbReference>
<evidence type="ECO:0000256" key="1">
    <source>
        <dbReference type="ARBA" id="ARBA00006823"/>
    </source>
</evidence>
<keyword evidence="4" id="KW-1185">Reference proteome</keyword>
<sequence>MTEEWCCEKLQSLKIRETRLDTLSEIRGRLNEMPTLELQVTNRLLTSPEIYDCLEDNDAAAAASADPMDLVSDILSICMSNLSLRQSDLPRLLQRALQHKRSRIRALALNAILKELQNQIGDDVGGDAISNDLLRHILNALQEPETYLGSPAMQILSMVLEDHLQEKYVTDSLLQALKNSEVVKCRVYELAVGLSKRSAAILEKVDFILDHALSELDNDDVLLQVNILEILVSLAEQNHGLVYLEKRQVFDVISKKVEEMDQNPLDRLLVPGIMKFFGKISSVQPQKIITGYPRMIQCLFDCLHSGDTSILPAAFDTLANLCRTQEAVILLEEHYSSDVKESLEDYSSYLRNLPSELKNRAFSSLEAVFYFKPTISAQVSGILQKWFGYLNGGSNNMQFLMDFCRNPFPDIKISTLNLIGSIFLYPWGIEALKNTAGFLEYLLDRKIEFDKEAKYAKYCVIKLLAESSAFDPETNNQLRTYVNEGPYFMQSIMDVAVEGN</sequence>
<dbReference type="Gene3D" id="1.25.10.10">
    <property type="entry name" value="Leucine-rich Repeat Variant"/>
    <property type="match status" value="1"/>
</dbReference>
<dbReference type="AlphaFoldDB" id="A0A1I8Q8F6"/>
<dbReference type="GO" id="GO:0005829">
    <property type="term" value="C:cytosol"/>
    <property type="evidence" value="ECO:0007669"/>
    <property type="project" value="TreeGrafter"/>
</dbReference>
<dbReference type="EnsemblMetazoa" id="SCAU014820-RA">
    <property type="protein sequence ID" value="SCAU014820-PA"/>
    <property type="gene ID" value="SCAU014820"/>
</dbReference>
<dbReference type="VEuPathDB" id="VectorBase:SCAU014820"/>
<dbReference type="PANTHER" id="PTHR13554">
    <property type="entry name" value="26S PROTEASOME NON-ATPASE REGULATORY SUBUNIT 5-RELATED"/>
    <property type="match status" value="1"/>
</dbReference>
<dbReference type="PANTHER" id="PTHR13554:SF10">
    <property type="entry name" value="26S PROTEASOME NON-ATPASE REGULATORY SUBUNIT 5"/>
    <property type="match status" value="1"/>
</dbReference>
<comment type="similarity">
    <text evidence="1">Belongs to the proteasome subunit S5B/HSM3 family.</text>
</comment>
<evidence type="ECO:0000313" key="3">
    <source>
        <dbReference type="EnsemblMetazoa" id="SCAU014820-PA"/>
    </source>
</evidence>
<reference evidence="3" key="1">
    <citation type="submission" date="2020-05" db="UniProtKB">
        <authorList>
            <consortium name="EnsemblMetazoa"/>
        </authorList>
    </citation>
    <scope>IDENTIFICATION</scope>
    <source>
        <strain evidence="3">USDA</strain>
    </source>
</reference>
<accession>A0A1I8Q8F6</accession>
<name>A0A1I8Q8F6_STOCA</name>
<dbReference type="InterPro" id="IPR016024">
    <property type="entry name" value="ARM-type_fold"/>
</dbReference>
<dbReference type="Pfam" id="PF10508">
    <property type="entry name" value="Proteasom_PSMB"/>
    <property type="match status" value="1"/>
</dbReference>
<dbReference type="GO" id="GO:0043248">
    <property type="term" value="P:proteasome assembly"/>
    <property type="evidence" value="ECO:0007669"/>
    <property type="project" value="InterPro"/>
</dbReference>
<gene>
    <name evidence="3" type="primary">106087651</name>
</gene>
<dbReference type="KEGG" id="scac:106087651"/>
<organism evidence="3 4">
    <name type="scientific">Stomoxys calcitrans</name>
    <name type="common">Stable fly</name>
    <name type="synonym">Conops calcitrans</name>
    <dbReference type="NCBI Taxonomy" id="35570"/>
    <lineage>
        <taxon>Eukaryota</taxon>
        <taxon>Metazoa</taxon>
        <taxon>Ecdysozoa</taxon>
        <taxon>Arthropoda</taxon>
        <taxon>Hexapoda</taxon>
        <taxon>Insecta</taxon>
        <taxon>Pterygota</taxon>
        <taxon>Neoptera</taxon>
        <taxon>Endopterygota</taxon>
        <taxon>Diptera</taxon>
        <taxon>Brachycera</taxon>
        <taxon>Muscomorpha</taxon>
        <taxon>Muscoidea</taxon>
        <taxon>Muscidae</taxon>
        <taxon>Stomoxys</taxon>
    </lineage>
</organism>
<protein>
    <recommendedName>
        <fullName evidence="2">26S proteasome non-ATPase regulatory subunit 5</fullName>
    </recommendedName>
</protein>
<dbReference type="Proteomes" id="UP000095300">
    <property type="component" value="Unassembled WGS sequence"/>
</dbReference>